<dbReference type="NCBIfam" id="TIGR02622">
    <property type="entry name" value="CDP_4_6_dhtase"/>
    <property type="match status" value="1"/>
</dbReference>
<dbReference type="RefSeq" id="WP_378110806.1">
    <property type="nucleotide sequence ID" value="NZ_JBHSNC010000017.1"/>
</dbReference>
<reference evidence="3" key="1">
    <citation type="journal article" date="2019" name="Int. J. Syst. Evol. Microbiol.">
        <title>The Global Catalogue of Microorganisms (GCM) 10K type strain sequencing project: providing services to taxonomists for standard genome sequencing and annotation.</title>
        <authorList>
            <consortium name="The Broad Institute Genomics Platform"/>
            <consortium name="The Broad Institute Genome Sequencing Center for Infectious Disease"/>
            <person name="Wu L."/>
            <person name="Ma J."/>
        </authorList>
    </citation>
    <scope>NUCLEOTIDE SEQUENCE [LARGE SCALE GENOMIC DNA]</scope>
    <source>
        <strain evidence="3">CGMCC 1.18578</strain>
    </source>
</reference>
<gene>
    <name evidence="2" type="primary">rfbG</name>
    <name evidence="2" type="ORF">ACFPQ4_05650</name>
</gene>
<dbReference type="Pfam" id="PF16363">
    <property type="entry name" value="GDP_Man_Dehyd"/>
    <property type="match status" value="1"/>
</dbReference>
<keyword evidence="2" id="KW-0456">Lyase</keyword>
<dbReference type="PANTHER" id="PTHR43000">
    <property type="entry name" value="DTDP-D-GLUCOSE 4,6-DEHYDRATASE-RELATED"/>
    <property type="match status" value="1"/>
</dbReference>
<dbReference type="EC" id="4.2.1.45" evidence="2"/>
<name>A0ABW0QY42_9BACL</name>
<protein>
    <submittedName>
        <fullName evidence="2">CDP-glucose 4,6-dehydratase</fullName>
        <ecNumber evidence="2">4.2.1.45</ecNumber>
    </submittedName>
</protein>
<evidence type="ECO:0000313" key="3">
    <source>
        <dbReference type="Proteomes" id="UP001596108"/>
    </source>
</evidence>
<feature type="domain" description="NAD(P)-binding" evidence="1">
    <location>
        <begin position="13"/>
        <end position="323"/>
    </location>
</feature>
<accession>A0ABW0QY42</accession>
<dbReference type="InterPro" id="IPR016040">
    <property type="entry name" value="NAD(P)-bd_dom"/>
</dbReference>
<evidence type="ECO:0000259" key="1">
    <source>
        <dbReference type="Pfam" id="PF16363"/>
    </source>
</evidence>
<dbReference type="Proteomes" id="UP001596108">
    <property type="component" value="Unassembled WGS sequence"/>
</dbReference>
<keyword evidence="3" id="KW-1185">Reference proteome</keyword>
<dbReference type="InterPro" id="IPR013445">
    <property type="entry name" value="CDP_4_6_deHydtase"/>
</dbReference>
<organism evidence="2 3">
    <name type="scientific">Cohnella yongneupensis</name>
    <dbReference type="NCBI Taxonomy" id="425006"/>
    <lineage>
        <taxon>Bacteria</taxon>
        <taxon>Bacillati</taxon>
        <taxon>Bacillota</taxon>
        <taxon>Bacilli</taxon>
        <taxon>Bacillales</taxon>
        <taxon>Paenibacillaceae</taxon>
        <taxon>Cohnella</taxon>
    </lineage>
</organism>
<dbReference type="Gene3D" id="3.40.50.720">
    <property type="entry name" value="NAD(P)-binding Rossmann-like Domain"/>
    <property type="match status" value="1"/>
</dbReference>
<dbReference type="SUPFAM" id="SSF51735">
    <property type="entry name" value="NAD(P)-binding Rossmann-fold domains"/>
    <property type="match status" value="1"/>
</dbReference>
<dbReference type="EMBL" id="JBHSNC010000017">
    <property type="protein sequence ID" value="MFC5528937.1"/>
    <property type="molecule type" value="Genomic_DNA"/>
</dbReference>
<evidence type="ECO:0000313" key="2">
    <source>
        <dbReference type="EMBL" id="MFC5528937.1"/>
    </source>
</evidence>
<dbReference type="CDD" id="cd05252">
    <property type="entry name" value="CDP_GD_SDR_e"/>
    <property type="match status" value="1"/>
</dbReference>
<proteinExistence type="predicted"/>
<sequence length="355" mass="39538">MMQSGFWNGKRVFITGHSGFKGSWLSLWLQMQGAEVGGYALPPLQGPNLYNLARVGDNMLSVFGDITDSHKLNQSLGAFQPDIVFHLAAQPLVRYSYTHSSETFNTNVMGTVHLLEAARQCESVKVVVNVTSDKCYDNPGNQRSGFVESDPMGGHDPYSASKGCAELVTSAYRNSFYSSSGKQLASVRAGNVIGGGDWAEDRIIPDYIRSIANRKPMLIRKPNAVRPWQHVLDPLSGYLLLAQRMWETGDDYSTGWNFGPDAESIVTVKELIDRTMRIWPNQVIYSPEGQDEAYEAALLTLNSAKAKHVLGWKPKLNVDEAIAWTIQWYKAFSEQADMSDYTAQQIHRFDALEGL</sequence>
<dbReference type="InterPro" id="IPR036291">
    <property type="entry name" value="NAD(P)-bd_dom_sf"/>
</dbReference>
<dbReference type="GO" id="GO:0047733">
    <property type="term" value="F:CDP-glucose 4,6-dehydratase activity"/>
    <property type="evidence" value="ECO:0007669"/>
    <property type="project" value="UniProtKB-EC"/>
</dbReference>
<dbReference type="Gene3D" id="3.90.25.10">
    <property type="entry name" value="UDP-galactose 4-epimerase, domain 1"/>
    <property type="match status" value="1"/>
</dbReference>
<comment type="caution">
    <text evidence="2">The sequence shown here is derived from an EMBL/GenBank/DDBJ whole genome shotgun (WGS) entry which is preliminary data.</text>
</comment>